<dbReference type="PROSITE" id="PS00622">
    <property type="entry name" value="HTH_LUXR_1"/>
    <property type="match status" value="1"/>
</dbReference>
<sequence length="270" mass="29150">MNRPDADGPTPRQIIDELLPERLERLRKVTGLPIVLGGATRRDATGVQLVLDRLVGNSGESLRGLVVRSGKGLGGCVLRSRTPYRVNDYASTMAITHDYDDAVRQEGLTSVFAVPVLVRGEVGGVLYGAVREGSPIGDRTVRGAVVVAGQLQSDVERRLGRAPADRSREALAELTALIRDTDDPVLRARLDRIRADLAPEPARSEAHFSLSPREIDVLRLVEVGAANLEIAARLGLGLETVKAYLRSAMRKLEVHNRTAAAHNARLGGLL</sequence>
<dbReference type="InterPro" id="IPR029016">
    <property type="entry name" value="GAF-like_dom_sf"/>
</dbReference>
<reference evidence="6" key="1">
    <citation type="submission" date="2016-10" db="EMBL/GenBank/DDBJ databases">
        <authorList>
            <person name="Varghese N."/>
            <person name="Submissions S."/>
        </authorList>
    </citation>
    <scope>NUCLEOTIDE SEQUENCE [LARGE SCALE GENOMIC DNA]</scope>
    <source>
        <strain evidence="6">DSM 44654</strain>
    </source>
</reference>
<gene>
    <name evidence="5" type="ORF">SAMN05421837_101418</name>
</gene>
<dbReference type="InterPro" id="IPR016032">
    <property type="entry name" value="Sig_transdc_resp-reg_C-effctor"/>
</dbReference>
<dbReference type="InterPro" id="IPR000792">
    <property type="entry name" value="Tscrpt_reg_LuxR_C"/>
</dbReference>
<evidence type="ECO:0000313" key="6">
    <source>
        <dbReference type="Proteomes" id="UP000198878"/>
    </source>
</evidence>
<dbReference type="GO" id="GO:0006355">
    <property type="term" value="P:regulation of DNA-templated transcription"/>
    <property type="evidence" value="ECO:0007669"/>
    <property type="project" value="InterPro"/>
</dbReference>
<dbReference type="Proteomes" id="UP000198878">
    <property type="component" value="Unassembled WGS sequence"/>
</dbReference>
<dbReference type="PRINTS" id="PR00038">
    <property type="entry name" value="HTHLUXR"/>
</dbReference>
<dbReference type="Pfam" id="PF00196">
    <property type="entry name" value="GerE"/>
    <property type="match status" value="1"/>
</dbReference>
<accession>A0A1H5Q399</accession>
<dbReference type="GO" id="GO:0003677">
    <property type="term" value="F:DNA binding"/>
    <property type="evidence" value="ECO:0007669"/>
    <property type="project" value="UniProtKB-KW"/>
</dbReference>
<proteinExistence type="predicted"/>
<evidence type="ECO:0000256" key="1">
    <source>
        <dbReference type="ARBA" id="ARBA00023015"/>
    </source>
</evidence>
<evidence type="ECO:0000256" key="2">
    <source>
        <dbReference type="ARBA" id="ARBA00023125"/>
    </source>
</evidence>
<dbReference type="AlphaFoldDB" id="A0A1H5Q399"/>
<dbReference type="OrthoDB" id="4069167at2"/>
<dbReference type="InterPro" id="IPR036388">
    <property type="entry name" value="WH-like_DNA-bd_sf"/>
</dbReference>
<dbReference type="SUPFAM" id="SSF46894">
    <property type="entry name" value="C-terminal effector domain of the bipartite response regulators"/>
    <property type="match status" value="1"/>
</dbReference>
<dbReference type="InterPro" id="IPR003018">
    <property type="entry name" value="GAF"/>
</dbReference>
<dbReference type="PROSITE" id="PS50043">
    <property type="entry name" value="HTH_LUXR_2"/>
    <property type="match status" value="1"/>
</dbReference>
<protein>
    <submittedName>
        <fullName evidence="5">GAF domain-containing protein</fullName>
    </submittedName>
</protein>
<dbReference type="PANTHER" id="PTHR44688:SF16">
    <property type="entry name" value="DNA-BINDING TRANSCRIPTIONAL ACTIVATOR DEVR_DOSR"/>
    <property type="match status" value="1"/>
</dbReference>
<dbReference type="SUPFAM" id="SSF55781">
    <property type="entry name" value="GAF domain-like"/>
    <property type="match status" value="1"/>
</dbReference>
<dbReference type="STRING" id="218821.SAMN05421837_101418"/>
<feature type="domain" description="HTH luxR-type" evidence="4">
    <location>
        <begin position="203"/>
        <end position="268"/>
    </location>
</feature>
<evidence type="ECO:0000313" key="5">
    <source>
        <dbReference type="EMBL" id="SEF20573.1"/>
    </source>
</evidence>
<evidence type="ECO:0000256" key="3">
    <source>
        <dbReference type="ARBA" id="ARBA00023163"/>
    </source>
</evidence>
<organism evidence="5 6">
    <name type="scientific">Amycolatopsis pretoriensis</name>
    <dbReference type="NCBI Taxonomy" id="218821"/>
    <lineage>
        <taxon>Bacteria</taxon>
        <taxon>Bacillati</taxon>
        <taxon>Actinomycetota</taxon>
        <taxon>Actinomycetes</taxon>
        <taxon>Pseudonocardiales</taxon>
        <taxon>Pseudonocardiaceae</taxon>
        <taxon>Amycolatopsis</taxon>
    </lineage>
</organism>
<dbReference type="EMBL" id="FNUJ01000001">
    <property type="protein sequence ID" value="SEF20573.1"/>
    <property type="molecule type" value="Genomic_DNA"/>
</dbReference>
<dbReference type="Gene3D" id="1.10.10.10">
    <property type="entry name" value="Winged helix-like DNA-binding domain superfamily/Winged helix DNA-binding domain"/>
    <property type="match status" value="1"/>
</dbReference>
<dbReference type="CDD" id="cd06170">
    <property type="entry name" value="LuxR_C_like"/>
    <property type="match status" value="1"/>
</dbReference>
<evidence type="ECO:0000259" key="4">
    <source>
        <dbReference type="PROSITE" id="PS50043"/>
    </source>
</evidence>
<keyword evidence="2" id="KW-0238">DNA-binding</keyword>
<dbReference type="SMART" id="SM00421">
    <property type="entry name" value="HTH_LUXR"/>
    <property type="match status" value="1"/>
</dbReference>
<dbReference type="Gene3D" id="3.30.450.40">
    <property type="match status" value="1"/>
</dbReference>
<keyword evidence="3" id="KW-0804">Transcription</keyword>
<keyword evidence="1" id="KW-0805">Transcription regulation</keyword>
<dbReference type="PANTHER" id="PTHR44688">
    <property type="entry name" value="DNA-BINDING TRANSCRIPTIONAL ACTIVATOR DEVR_DOSR"/>
    <property type="match status" value="1"/>
</dbReference>
<keyword evidence="6" id="KW-1185">Reference proteome</keyword>
<dbReference type="Pfam" id="PF01590">
    <property type="entry name" value="GAF"/>
    <property type="match status" value="1"/>
</dbReference>
<name>A0A1H5Q399_9PSEU</name>
<dbReference type="RefSeq" id="WP_086679108.1">
    <property type="nucleotide sequence ID" value="NZ_FNUJ01000001.1"/>
</dbReference>